<evidence type="ECO:0000313" key="1">
    <source>
        <dbReference type="EMBL" id="GFR26733.1"/>
    </source>
</evidence>
<dbReference type="Proteomes" id="UP000887116">
    <property type="component" value="Unassembled WGS sequence"/>
</dbReference>
<organism evidence="1 2">
    <name type="scientific">Trichonephila clavata</name>
    <name type="common">Joro spider</name>
    <name type="synonym">Nephila clavata</name>
    <dbReference type="NCBI Taxonomy" id="2740835"/>
    <lineage>
        <taxon>Eukaryota</taxon>
        <taxon>Metazoa</taxon>
        <taxon>Ecdysozoa</taxon>
        <taxon>Arthropoda</taxon>
        <taxon>Chelicerata</taxon>
        <taxon>Arachnida</taxon>
        <taxon>Araneae</taxon>
        <taxon>Araneomorphae</taxon>
        <taxon>Entelegynae</taxon>
        <taxon>Araneoidea</taxon>
        <taxon>Nephilidae</taxon>
        <taxon>Trichonephila</taxon>
    </lineage>
</organism>
<proteinExistence type="predicted"/>
<name>A0A8X6HNV7_TRICU</name>
<protein>
    <submittedName>
        <fullName evidence="1">Uncharacterized protein</fullName>
    </submittedName>
</protein>
<accession>A0A8X6HNV7</accession>
<dbReference type="EMBL" id="BMAO01008824">
    <property type="protein sequence ID" value="GFR26733.1"/>
    <property type="molecule type" value="Genomic_DNA"/>
</dbReference>
<keyword evidence="2" id="KW-1185">Reference proteome</keyword>
<reference evidence="1" key="1">
    <citation type="submission" date="2020-07" db="EMBL/GenBank/DDBJ databases">
        <title>Multicomponent nature underlies the extraordinary mechanical properties of spider dragline silk.</title>
        <authorList>
            <person name="Kono N."/>
            <person name="Nakamura H."/>
            <person name="Mori M."/>
            <person name="Yoshida Y."/>
            <person name="Ohtoshi R."/>
            <person name="Malay A.D."/>
            <person name="Moran D.A.P."/>
            <person name="Tomita M."/>
            <person name="Numata K."/>
            <person name="Arakawa K."/>
        </authorList>
    </citation>
    <scope>NUCLEOTIDE SEQUENCE</scope>
</reference>
<evidence type="ECO:0000313" key="2">
    <source>
        <dbReference type="Proteomes" id="UP000887116"/>
    </source>
</evidence>
<comment type="caution">
    <text evidence="1">The sequence shown here is derived from an EMBL/GenBank/DDBJ whole genome shotgun (WGS) entry which is preliminary data.</text>
</comment>
<gene>
    <name evidence="1" type="ORF">TNCT_548561</name>
</gene>
<dbReference type="AlphaFoldDB" id="A0A8X6HNV7"/>
<sequence length="105" mass="12127">MFHLNFQAAYPQVCHPHENGLKEISPLTVPWFFTPVPCWLRLLAGGTTYSLRRKYSFSFLLLWDFPLSLIFDFNNQTDGSQPCHFALQTTLRKISPISVSIPVLR</sequence>